<dbReference type="SUPFAM" id="SSF51126">
    <property type="entry name" value="Pectin lyase-like"/>
    <property type="match status" value="1"/>
</dbReference>
<dbReference type="PROSITE" id="PS51318">
    <property type="entry name" value="TAT"/>
    <property type="match status" value="1"/>
</dbReference>
<dbReference type="InterPro" id="IPR011050">
    <property type="entry name" value="Pectin_lyase_fold/virulence"/>
</dbReference>
<dbReference type="Gene3D" id="2.160.20.10">
    <property type="entry name" value="Single-stranded right-handed beta-helix, Pectin lyase-like"/>
    <property type="match status" value="1"/>
</dbReference>
<dbReference type="InterPro" id="IPR012334">
    <property type="entry name" value="Pectin_lyas_fold"/>
</dbReference>
<comment type="caution">
    <text evidence="1">The sequence shown here is derived from an EMBL/GenBank/DDBJ whole genome shotgun (WGS) entry which is preliminary data.</text>
</comment>
<organism evidence="1 2">
    <name type="scientific">Halomarina oriensis</name>
    <dbReference type="NCBI Taxonomy" id="671145"/>
    <lineage>
        <taxon>Archaea</taxon>
        <taxon>Methanobacteriati</taxon>
        <taxon>Methanobacteriota</taxon>
        <taxon>Stenosarchaea group</taxon>
        <taxon>Halobacteria</taxon>
        <taxon>Halobacteriales</taxon>
        <taxon>Natronomonadaceae</taxon>
        <taxon>Halomarina</taxon>
    </lineage>
</organism>
<dbReference type="OrthoDB" id="202667at2157"/>
<proteinExistence type="predicted"/>
<name>A0A6B0GM58_9EURY</name>
<accession>A0A6B0GM58</accession>
<protein>
    <submittedName>
        <fullName evidence="1">Uncharacterized protein</fullName>
    </submittedName>
</protein>
<dbReference type="EMBL" id="WSZK01000011">
    <property type="protein sequence ID" value="MWG33833.1"/>
    <property type="molecule type" value="Genomic_DNA"/>
</dbReference>
<evidence type="ECO:0000313" key="1">
    <source>
        <dbReference type="EMBL" id="MWG33833.1"/>
    </source>
</evidence>
<keyword evidence="2" id="KW-1185">Reference proteome</keyword>
<sequence length="472" mass="50569">MTHDNQGSTAGRIASRRSVLRTLGAAGVAGVAVATRSGSATAAPRGGFQFDRVVNMHEAGADPTGGEPVDPIVDRYTESGTLLLFPPGEYRLNQFNPGFDTDLENFGIRGVNSKQVTFVPREGQGSDRYGTGYADKLFINLWGVRNLLLGGFTVDCTAENTGGRTQLLADDGLVFRDVTFRGRHDVDRGPLLFCVFDEDGEGVVDRARLPDGSVGPDPNPVGVFVFRPHAGTLTFRNCHVEGFQDNGIYASAPDDPGVIGVEGGYYANNNVAGVRLGQSESYVKNATIVVDEVPDFWNRAFKNVNMRGIWQNDGEGMSVKNCEVVMATDVTSQGGIVSSKRSGGFTVENTTVRTEAPYRSFGISARRSQGEDGFGNQFEDLSVTLRNVSTTGDAPDAAAVDLRGRDGSLVENARIRHSGTGRDGIRLLDSDATVRNAVIDVAGEPIVAEGSDVTTRNVRYDDNGRGRGRSDR</sequence>
<evidence type="ECO:0000313" key="2">
    <source>
        <dbReference type="Proteomes" id="UP000451471"/>
    </source>
</evidence>
<dbReference type="InterPro" id="IPR006311">
    <property type="entry name" value="TAT_signal"/>
</dbReference>
<dbReference type="AlphaFoldDB" id="A0A6B0GM58"/>
<dbReference type="RefSeq" id="WP_158203555.1">
    <property type="nucleotide sequence ID" value="NZ_WSZK01000011.1"/>
</dbReference>
<gene>
    <name evidence="1" type="ORF">GQS65_04880</name>
</gene>
<dbReference type="Proteomes" id="UP000451471">
    <property type="component" value="Unassembled WGS sequence"/>
</dbReference>
<reference evidence="1 2" key="1">
    <citation type="submission" date="2019-12" db="EMBL/GenBank/DDBJ databases">
        <title>Halocatena pleomorpha gen. nov. sp. nov., an extremely halophilic archaeon of family Halobacteriaceae isolated from saltpan soil.</title>
        <authorList>
            <person name="Pal Y."/>
            <person name="Verma A."/>
            <person name="Krishnamurthi S."/>
            <person name="Kumar P."/>
        </authorList>
    </citation>
    <scope>NUCLEOTIDE SEQUENCE [LARGE SCALE GENOMIC DNA]</scope>
    <source>
        <strain evidence="1 2">JCM 16495</strain>
    </source>
</reference>